<gene>
    <name evidence="4" type="primary">parB</name>
    <name evidence="4" type="ORF">MARSALSMR5_04315</name>
</gene>
<dbReference type="InterPro" id="IPR036086">
    <property type="entry name" value="ParB/Sulfiredoxin_sf"/>
</dbReference>
<dbReference type="SUPFAM" id="SSF109709">
    <property type="entry name" value="KorB DNA-binding domain-like"/>
    <property type="match status" value="1"/>
</dbReference>
<dbReference type="SMART" id="SM00470">
    <property type="entry name" value="ParB"/>
    <property type="match status" value="1"/>
</dbReference>
<evidence type="ECO:0000256" key="2">
    <source>
        <dbReference type="SAM" id="MobiDB-lite"/>
    </source>
</evidence>
<evidence type="ECO:0000256" key="1">
    <source>
        <dbReference type="ARBA" id="ARBA00006295"/>
    </source>
</evidence>
<dbReference type="Gene3D" id="3.90.1530.10">
    <property type="entry name" value="Conserved hypothetical protein from pyrococcus furiosus pfu- 392566-001, ParB domain"/>
    <property type="match status" value="1"/>
</dbReference>
<dbReference type="AlphaFoldDB" id="A0A1W6KG76"/>
<evidence type="ECO:0000259" key="3">
    <source>
        <dbReference type="SMART" id="SM00470"/>
    </source>
</evidence>
<accession>A0A1W6KG76</accession>
<organism evidence="4 5">
    <name type="scientific">Marinobacter salarius</name>
    <dbReference type="NCBI Taxonomy" id="1420917"/>
    <lineage>
        <taxon>Bacteria</taxon>
        <taxon>Pseudomonadati</taxon>
        <taxon>Pseudomonadota</taxon>
        <taxon>Gammaproteobacteria</taxon>
        <taxon>Pseudomonadales</taxon>
        <taxon>Marinobacteraceae</taxon>
        <taxon>Marinobacter</taxon>
    </lineage>
</organism>
<feature type="compositionally biased region" description="Low complexity" evidence="2">
    <location>
        <begin position="14"/>
        <end position="24"/>
    </location>
</feature>
<dbReference type="PANTHER" id="PTHR33375">
    <property type="entry name" value="CHROMOSOME-PARTITIONING PROTEIN PARB-RELATED"/>
    <property type="match status" value="1"/>
</dbReference>
<feature type="region of interest" description="Disordered" evidence="2">
    <location>
        <begin position="1"/>
        <end position="73"/>
    </location>
</feature>
<dbReference type="EMBL" id="CP020932">
    <property type="protein sequence ID" value="ARM86332.1"/>
    <property type="molecule type" value="Genomic_DNA"/>
</dbReference>
<dbReference type="GO" id="GO:0003677">
    <property type="term" value="F:DNA binding"/>
    <property type="evidence" value="ECO:0007669"/>
    <property type="project" value="InterPro"/>
</dbReference>
<dbReference type="Gene3D" id="1.10.10.2830">
    <property type="match status" value="1"/>
</dbReference>
<geneLocation type="plasmid" evidence="5">
    <name>psmr5</name>
</geneLocation>
<dbReference type="PANTHER" id="PTHR33375:SF1">
    <property type="entry name" value="CHROMOSOME-PARTITIONING PROTEIN PARB-RELATED"/>
    <property type="match status" value="1"/>
</dbReference>
<dbReference type="InterPro" id="IPR050336">
    <property type="entry name" value="Chromosome_partition/occlusion"/>
</dbReference>
<name>A0A1W6KG76_9GAMM</name>
<dbReference type="InterPro" id="IPR003115">
    <property type="entry name" value="ParB_N"/>
</dbReference>
<feature type="compositionally biased region" description="Polar residues" evidence="2">
    <location>
        <begin position="45"/>
        <end position="61"/>
    </location>
</feature>
<dbReference type="Proteomes" id="UP000193100">
    <property type="component" value="Plasmid pSMR5"/>
</dbReference>
<dbReference type="Pfam" id="PF02195">
    <property type="entry name" value="ParB_N"/>
    <property type="match status" value="1"/>
</dbReference>
<dbReference type="GO" id="GO:0005694">
    <property type="term" value="C:chromosome"/>
    <property type="evidence" value="ECO:0007669"/>
    <property type="project" value="TreeGrafter"/>
</dbReference>
<reference evidence="4 5" key="1">
    <citation type="submission" date="2017-04" db="EMBL/GenBank/DDBJ databases">
        <title>Genome Sequence of Marinobacter salarius strain SMR5 Isolated from a culture of the Diatom Skeletonema marinoi.</title>
        <authorList>
            <person name="Topel M."/>
            <person name="Pinder M.I.M."/>
            <person name="Johansson O.N."/>
            <person name="Kourtchenko O."/>
            <person name="Godhe A."/>
            <person name="Clarke A.K."/>
        </authorList>
    </citation>
    <scope>NUCLEOTIDE SEQUENCE [LARGE SCALE GENOMIC DNA]</scope>
    <source>
        <strain evidence="4 5">SMR5</strain>
        <plasmid evidence="5">Plasmid psmr5</plasmid>
    </source>
</reference>
<dbReference type="InterPro" id="IPR037972">
    <property type="entry name" value="RepB_N"/>
</dbReference>
<evidence type="ECO:0000313" key="4">
    <source>
        <dbReference type="EMBL" id="ARM86332.1"/>
    </source>
</evidence>
<dbReference type="GO" id="GO:0007059">
    <property type="term" value="P:chromosome segregation"/>
    <property type="evidence" value="ECO:0007669"/>
    <property type="project" value="TreeGrafter"/>
</dbReference>
<evidence type="ECO:0000313" key="5">
    <source>
        <dbReference type="Proteomes" id="UP000193100"/>
    </source>
</evidence>
<dbReference type="InterPro" id="IPR004437">
    <property type="entry name" value="ParB/RepB/Spo0J"/>
</dbReference>
<protein>
    <submittedName>
        <fullName evidence="4">Putative chromosome-partitioning protein ParB</fullName>
    </submittedName>
</protein>
<keyword evidence="4" id="KW-0614">Plasmid</keyword>
<dbReference type="NCBIfam" id="TIGR00180">
    <property type="entry name" value="parB_part"/>
    <property type="match status" value="1"/>
</dbReference>
<dbReference type="RefSeq" id="WP_085682279.1">
    <property type="nucleotide sequence ID" value="NZ_CP020932.1"/>
</dbReference>
<proteinExistence type="inferred from homology"/>
<dbReference type="CDD" id="cd16405">
    <property type="entry name" value="RepB_like_N"/>
    <property type="match status" value="1"/>
</dbReference>
<dbReference type="SUPFAM" id="SSF110849">
    <property type="entry name" value="ParB/Sulfiredoxin"/>
    <property type="match status" value="1"/>
</dbReference>
<comment type="similarity">
    <text evidence="1">Belongs to the ParB family.</text>
</comment>
<dbReference type="GeneID" id="77258205"/>
<feature type="domain" description="ParB-like N-terminal" evidence="3">
    <location>
        <begin position="84"/>
        <end position="181"/>
    </location>
</feature>
<sequence>MAKTQSRLLDGKKASVAAKQQQQATDSNEGENAFPVAEGDDKPRPQTTQQTASPSEPSITKDTPGVQYEMAPPDDMLGQFIGFAYLDPHKIKDWKYKDRTKDELEYDKENLEGFEEEVRRSGFSSSIVVRPINGKDGKGGYEEVVGFKRTYMARKLNKPVPAEIRILTDEEALALQETENKYRSAPSWWSKARAWLRMEKDFGETQQERAKAVGATPSQFSTALRIARDMPEEIVKSIRLYTLGYNSIAKLMQYLDLDKEDQSALIDRVIEVSDEIERKPTKAESVFNRLIDEYYASGSETQNQTQPEVAKTPKGGKVYTIKRGRSGVSINLHQIGMELADMDEIRKLLRDHLVKKGVQFEE</sequence>